<dbReference type="Proteomes" id="UP000332933">
    <property type="component" value="Unassembled WGS sequence"/>
</dbReference>
<reference evidence="2 3" key="1">
    <citation type="submission" date="2019-03" db="EMBL/GenBank/DDBJ databases">
        <authorList>
            <person name="Gaulin E."/>
            <person name="Dumas B."/>
        </authorList>
    </citation>
    <scope>NUCLEOTIDE SEQUENCE [LARGE SCALE GENOMIC DNA]</scope>
    <source>
        <strain evidence="2">CBS 568.67</strain>
    </source>
</reference>
<keyword evidence="3" id="KW-1185">Reference proteome</keyword>
<gene>
    <name evidence="2" type="primary">Aste57867_15340</name>
    <name evidence="1" type="ORF">As57867_015284</name>
    <name evidence="2" type="ORF">ASTE57867_15340</name>
</gene>
<dbReference type="AlphaFoldDB" id="A0A485L2Y0"/>
<dbReference type="PANTHER" id="PTHR31827:SF1">
    <property type="entry name" value="EMB|CAB89363.1"/>
    <property type="match status" value="1"/>
</dbReference>
<evidence type="ECO:0000313" key="1">
    <source>
        <dbReference type="EMBL" id="KAF0693723.1"/>
    </source>
</evidence>
<name>A0A485L2Y0_9STRA</name>
<dbReference type="OrthoDB" id="86077at2759"/>
<organism evidence="2 3">
    <name type="scientific">Aphanomyces stellatus</name>
    <dbReference type="NCBI Taxonomy" id="120398"/>
    <lineage>
        <taxon>Eukaryota</taxon>
        <taxon>Sar</taxon>
        <taxon>Stramenopiles</taxon>
        <taxon>Oomycota</taxon>
        <taxon>Saprolegniomycetes</taxon>
        <taxon>Saprolegniales</taxon>
        <taxon>Verrucalvaceae</taxon>
        <taxon>Aphanomyces</taxon>
    </lineage>
</organism>
<dbReference type="PANTHER" id="PTHR31827">
    <property type="entry name" value="EMB|CAB89363.1"/>
    <property type="match status" value="1"/>
</dbReference>
<dbReference type="EMBL" id="CAADRA010005673">
    <property type="protein sequence ID" value="VFT92148.1"/>
    <property type="molecule type" value="Genomic_DNA"/>
</dbReference>
<proteinExistence type="predicted"/>
<sequence length="223" mass="24417">MDTSSVPPISICLFNACASPTMPASDKCEFHKHRDKCAEPGCYNQVYARSRCVRHGGKPPCQFPGCQGNGRIDGLCLRHAPGRKKHCGVHGCIRAARVQGKCMAHGSGLLCGYDQCTSYARVGGVCQRHRHGRVDRRDLVGLSSGCDTKSRQEKTLLEIVDKPRPGDLGTMDLMASAWSDSILDIAPVNFDDVLSLSQMFSCSTCVWKDCVKTKRCMATTLQY</sequence>
<evidence type="ECO:0000313" key="3">
    <source>
        <dbReference type="Proteomes" id="UP000332933"/>
    </source>
</evidence>
<reference evidence="1" key="2">
    <citation type="submission" date="2019-06" db="EMBL/GenBank/DDBJ databases">
        <title>Genomics analysis of Aphanomyces spp. identifies a new class of oomycete effector associated with host adaptation.</title>
        <authorList>
            <person name="Gaulin E."/>
        </authorList>
    </citation>
    <scope>NUCLEOTIDE SEQUENCE</scope>
    <source>
        <strain evidence="1">CBS 578.67</strain>
    </source>
</reference>
<accession>A0A485L2Y0</accession>
<dbReference type="EMBL" id="VJMH01005652">
    <property type="protein sequence ID" value="KAF0693723.1"/>
    <property type="molecule type" value="Genomic_DNA"/>
</dbReference>
<protein>
    <submittedName>
        <fullName evidence="2">Aste57867_15340 protein</fullName>
    </submittedName>
</protein>
<evidence type="ECO:0000313" key="2">
    <source>
        <dbReference type="EMBL" id="VFT92148.1"/>
    </source>
</evidence>